<evidence type="ECO:0000313" key="2">
    <source>
        <dbReference type="EMBL" id="RRJ18767.1"/>
    </source>
</evidence>
<dbReference type="OrthoDB" id="5772941at2"/>
<evidence type="ECO:0000313" key="3">
    <source>
        <dbReference type="Proteomes" id="UP000276260"/>
    </source>
</evidence>
<organism evidence="2 3">
    <name type="scientific">Rheinheimera mesophila</name>
    <dbReference type="NCBI Taxonomy" id="1547515"/>
    <lineage>
        <taxon>Bacteria</taxon>
        <taxon>Pseudomonadati</taxon>
        <taxon>Pseudomonadota</taxon>
        <taxon>Gammaproteobacteria</taxon>
        <taxon>Chromatiales</taxon>
        <taxon>Chromatiaceae</taxon>
        <taxon>Rheinheimera</taxon>
    </lineage>
</organism>
<evidence type="ECO:0000256" key="1">
    <source>
        <dbReference type="SAM" id="MobiDB-lite"/>
    </source>
</evidence>
<accession>A0A3P3QC31</accession>
<protein>
    <submittedName>
        <fullName evidence="2">Uncharacterized protein</fullName>
    </submittedName>
</protein>
<gene>
    <name evidence="2" type="ORF">EIK76_16230</name>
</gene>
<name>A0A3P3QC31_9GAMM</name>
<proteinExistence type="predicted"/>
<feature type="compositionally biased region" description="Acidic residues" evidence="1">
    <location>
        <begin position="67"/>
        <end position="78"/>
    </location>
</feature>
<feature type="region of interest" description="Disordered" evidence="1">
    <location>
        <begin position="64"/>
        <end position="91"/>
    </location>
</feature>
<comment type="caution">
    <text evidence="2">The sequence shown here is derived from an EMBL/GenBank/DDBJ whole genome shotgun (WGS) entry which is preliminary data.</text>
</comment>
<dbReference type="EMBL" id="RRCF01000006">
    <property type="protein sequence ID" value="RRJ18767.1"/>
    <property type="molecule type" value="Genomic_DNA"/>
</dbReference>
<dbReference type="Proteomes" id="UP000276260">
    <property type="component" value="Unassembled WGS sequence"/>
</dbReference>
<reference evidence="2 3" key="1">
    <citation type="submission" date="2018-11" db="EMBL/GenBank/DDBJ databases">
        <title>Draft genome analysis of Rheinheimera mesophila isolated from an industrial waste site.</title>
        <authorList>
            <person name="Yu Q."/>
            <person name="Qi Y."/>
            <person name="Zhang H."/>
            <person name="Lu Y."/>
            <person name="Pu J."/>
        </authorList>
    </citation>
    <scope>NUCLEOTIDE SEQUENCE [LARGE SCALE GENOMIC DNA]</scope>
    <source>
        <strain evidence="2 3">IITR13</strain>
    </source>
</reference>
<dbReference type="AlphaFoldDB" id="A0A3P3QC31"/>
<keyword evidence="3" id="KW-1185">Reference proteome</keyword>
<dbReference type="RefSeq" id="WP_046518951.1">
    <property type="nucleotide sequence ID" value="NZ_LAVS01000006.1"/>
</dbReference>
<sequence>MSKIISLLEKMGQNAEFRYANAEQLATLMTDTDPALIDAVIAGDQARLEHLLGARTNVVCGLHPAEEPEEEPQDEPEDQPEKEVNSVLKVG</sequence>